<feature type="transmembrane region" description="Helical" evidence="1">
    <location>
        <begin position="218"/>
        <end position="238"/>
    </location>
</feature>
<dbReference type="Proteomes" id="UP000039865">
    <property type="component" value="Unassembled WGS sequence"/>
</dbReference>
<gene>
    <name evidence="3" type="primary">Contig2138.g2298</name>
    <name evidence="3" type="ORF">STYLEM_2084</name>
</gene>
<evidence type="ECO:0000256" key="1">
    <source>
        <dbReference type="SAM" id="Phobius"/>
    </source>
</evidence>
<keyword evidence="1" id="KW-0472">Membrane</keyword>
<keyword evidence="1" id="KW-0812">Transmembrane</keyword>
<dbReference type="Pfam" id="PF10277">
    <property type="entry name" value="Frag1"/>
    <property type="match status" value="1"/>
</dbReference>
<feature type="transmembrane region" description="Helical" evidence="1">
    <location>
        <begin position="259"/>
        <end position="276"/>
    </location>
</feature>
<proteinExistence type="predicted"/>
<keyword evidence="1" id="KW-1133">Transmembrane helix</keyword>
<evidence type="ECO:0000313" key="4">
    <source>
        <dbReference type="Proteomes" id="UP000039865"/>
    </source>
</evidence>
<evidence type="ECO:0000313" key="3">
    <source>
        <dbReference type="EMBL" id="CDW73115.1"/>
    </source>
</evidence>
<feature type="transmembrane region" description="Helical" evidence="1">
    <location>
        <begin position="288"/>
        <end position="308"/>
    </location>
</feature>
<reference evidence="3 4" key="1">
    <citation type="submission" date="2014-06" db="EMBL/GenBank/DDBJ databases">
        <authorList>
            <person name="Swart Estienne"/>
        </authorList>
    </citation>
    <scope>NUCLEOTIDE SEQUENCE [LARGE SCALE GENOMIC DNA]</scope>
    <source>
        <strain evidence="3 4">130c</strain>
    </source>
</reference>
<name>A0A077ZUY5_STYLE</name>
<sequence>MQSEQNSGQYPQFNQDQTTLDTSSLLFEVNCPPTNLVYIDKNTFIQQQQQPQQQESTQNLTLNQNLSRMEQGMNQKLRNIFKMGESSWSDFFAFEDGVISFSLKKMTIIFSILADLLFLMIAWMACSKGEVQCNNTTWPMISDILALRPYDRLFIFMTTIYTLGIMQINMRAWFKKVYGLIPNKSNDRILWIGLPACIALPLIGIFDEKAYRPIHYLAAGTFFSCFTLYGVWLSDAMYDNIENFPESDRNSIRILKRNVNGIFYSCILMILSTFTFGTNGRITPGLEWFTALYVINFYAIMAYTNPFYDSIHIPKKNEEEQAKAIQAAKIQIV</sequence>
<accession>A0A077ZUY5</accession>
<dbReference type="InterPro" id="IPR019402">
    <property type="entry name" value="CWH43_N"/>
</dbReference>
<feature type="transmembrane region" description="Helical" evidence="1">
    <location>
        <begin position="189"/>
        <end position="206"/>
    </location>
</feature>
<protein>
    <recommendedName>
        <fullName evidence="2">CWH43-like N-terminal domain-containing protein</fullName>
    </recommendedName>
</protein>
<feature type="transmembrane region" description="Helical" evidence="1">
    <location>
        <begin position="150"/>
        <end position="168"/>
    </location>
</feature>
<dbReference type="AlphaFoldDB" id="A0A077ZUY5"/>
<dbReference type="EMBL" id="CCKQ01002018">
    <property type="protein sequence ID" value="CDW73115.1"/>
    <property type="molecule type" value="Genomic_DNA"/>
</dbReference>
<feature type="domain" description="CWH43-like N-terminal" evidence="2">
    <location>
        <begin position="108"/>
        <end position="303"/>
    </location>
</feature>
<organism evidence="3 4">
    <name type="scientific">Stylonychia lemnae</name>
    <name type="common">Ciliate</name>
    <dbReference type="NCBI Taxonomy" id="5949"/>
    <lineage>
        <taxon>Eukaryota</taxon>
        <taxon>Sar</taxon>
        <taxon>Alveolata</taxon>
        <taxon>Ciliophora</taxon>
        <taxon>Intramacronucleata</taxon>
        <taxon>Spirotrichea</taxon>
        <taxon>Stichotrichia</taxon>
        <taxon>Sporadotrichida</taxon>
        <taxon>Oxytrichidae</taxon>
        <taxon>Stylonychinae</taxon>
        <taxon>Stylonychia</taxon>
    </lineage>
</organism>
<feature type="transmembrane region" description="Helical" evidence="1">
    <location>
        <begin position="107"/>
        <end position="125"/>
    </location>
</feature>
<dbReference type="InParanoid" id="A0A077ZUY5"/>
<keyword evidence="4" id="KW-1185">Reference proteome</keyword>
<evidence type="ECO:0000259" key="2">
    <source>
        <dbReference type="Pfam" id="PF10277"/>
    </source>
</evidence>